<evidence type="ECO:0000256" key="9">
    <source>
        <dbReference type="ARBA" id="ARBA00023136"/>
    </source>
</evidence>
<evidence type="ECO:0000256" key="3">
    <source>
        <dbReference type="ARBA" id="ARBA00022448"/>
    </source>
</evidence>
<dbReference type="Pfam" id="PF04612">
    <property type="entry name" value="T2SSM"/>
    <property type="match status" value="1"/>
</dbReference>
<evidence type="ECO:0000256" key="11">
    <source>
        <dbReference type="SAM" id="Phobius"/>
    </source>
</evidence>
<accession>K6Z4M0</accession>
<evidence type="ECO:0000256" key="1">
    <source>
        <dbReference type="ARBA" id="ARBA00004377"/>
    </source>
</evidence>
<protein>
    <recommendedName>
        <fullName evidence="10">Type II secretion system protein M</fullName>
        <shortName evidence="10">T2SS protein M</shortName>
    </recommendedName>
    <alternativeName>
        <fullName evidence="10">General secretion pathway protein M</fullName>
    </alternativeName>
</protein>
<name>K6Z4M0_9ALTE</name>
<dbReference type="Gene3D" id="3.30.1360.100">
    <property type="entry name" value="General secretion pathway protein M, EpsM"/>
    <property type="match status" value="1"/>
</dbReference>
<evidence type="ECO:0000256" key="8">
    <source>
        <dbReference type="ARBA" id="ARBA00022989"/>
    </source>
</evidence>
<keyword evidence="3 10" id="KW-0813">Transport</keyword>
<dbReference type="EMBL" id="CP003837">
    <property type="protein sequence ID" value="AGH47572.1"/>
    <property type="molecule type" value="Genomic_DNA"/>
</dbReference>
<dbReference type="GO" id="GO:0015628">
    <property type="term" value="P:protein secretion by the type II secretion system"/>
    <property type="evidence" value="ECO:0007669"/>
    <property type="project" value="InterPro"/>
</dbReference>
<organism evidence="12 13">
    <name type="scientific">Paraglaciecola psychrophila 170</name>
    <dbReference type="NCBI Taxonomy" id="1129794"/>
    <lineage>
        <taxon>Bacteria</taxon>
        <taxon>Pseudomonadati</taxon>
        <taxon>Pseudomonadota</taxon>
        <taxon>Gammaproteobacteria</taxon>
        <taxon>Alteromonadales</taxon>
        <taxon>Alteromonadaceae</taxon>
        <taxon>Paraglaciecola</taxon>
    </lineage>
</organism>
<evidence type="ECO:0000313" key="13">
    <source>
        <dbReference type="Proteomes" id="UP000011864"/>
    </source>
</evidence>
<feature type="transmembrane region" description="Helical" evidence="11">
    <location>
        <begin position="18"/>
        <end position="36"/>
    </location>
</feature>
<dbReference type="HOGENOM" id="CLU_118900_3_0_6"/>
<dbReference type="PATRIC" id="fig|1129794.4.peg.5454"/>
<evidence type="ECO:0000256" key="2">
    <source>
        <dbReference type="ARBA" id="ARBA00010637"/>
    </source>
</evidence>
<evidence type="ECO:0000256" key="5">
    <source>
        <dbReference type="ARBA" id="ARBA00022519"/>
    </source>
</evidence>
<evidence type="ECO:0000256" key="7">
    <source>
        <dbReference type="ARBA" id="ARBA00022927"/>
    </source>
</evidence>
<dbReference type="Proteomes" id="UP000011864">
    <property type="component" value="Chromosome"/>
</dbReference>
<keyword evidence="5 10" id="KW-0997">Cell inner membrane</keyword>
<sequence length="159" mass="17851">MDKLKSTFLQLSNREQRLVIISAVLVLVAIFYWGIWSPLSTSLERNQTAVNNQTELLEWVQKNANRAVQLRKSGGNKASFSGSLPQAVNQSANSMKITISRMQPQDDELQVWIDQAPFNNVLSWLQSLEKTGVSILDIDIAESDLPGQVKIRRLKLGKS</sequence>
<keyword evidence="7 10" id="KW-0653">Protein transport</keyword>
<dbReference type="STRING" id="1129794.C427_5475"/>
<keyword evidence="8 11" id="KW-1133">Transmembrane helix</keyword>
<gene>
    <name evidence="12" type="ORF">C427_5475</name>
</gene>
<proteinExistence type="inferred from homology"/>
<evidence type="ECO:0000256" key="4">
    <source>
        <dbReference type="ARBA" id="ARBA00022475"/>
    </source>
</evidence>
<dbReference type="KEGG" id="gps:C427_5475"/>
<comment type="function">
    <text evidence="10">Inner membrane component of the type II secretion system required for the energy-dependent secretion of extracellular factors such as proteases and toxins from the periplasm.</text>
</comment>
<dbReference type="AlphaFoldDB" id="K6Z4M0"/>
<dbReference type="InterPro" id="IPR007690">
    <property type="entry name" value="T2SS_GspM"/>
</dbReference>
<keyword evidence="4 10" id="KW-1003">Cell membrane</keyword>
<reference evidence="12 13" key="1">
    <citation type="journal article" date="2013" name="Genome Announc.">
        <title>Complete Genome Sequence of Glaciecola psychrophila Strain 170T.</title>
        <authorList>
            <person name="Yin J."/>
            <person name="Chen J."/>
            <person name="Liu G."/>
            <person name="Yu Y."/>
            <person name="Song L."/>
            <person name="Wang X."/>
            <person name="Qu X."/>
        </authorList>
    </citation>
    <scope>NUCLEOTIDE SEQUENCE [LARGE SCALE GENOMIC DNA]</scope>
    <source>
        <strain evidence="12 13">170</strain>
    </source>
</reference>
<dbReference type="PIRSF" id="PIRSF006291">
    <property type="entry name" value="GspM"/>
    <property type="match status" value="1"/>
</dbReference>
<dbReference type="InterPro" id="IPR023229">
    <property type="entry name" value="T2SS_M_periplasmic_sf"/>
</dbReference>
<dbReference type="eggNOG" id="COG3149">
    <property type="taxonomic scope" value="Bacteria"/>
</dbReference>
<keyword evidence="6 11" id="KW-0812">Transmembrane</keyword>
<comment type="subcellular location">
    <subcellularLocation>
        <location evidence="1">Cell inner membrane</location>
        <topology evidence="1">Single-pass membrane protein</topology>
    </subcellularLocation>
</comment>
<dbReference type="GO" id="GO:0005886">
    <property type="term" value="C:plasma membrane"/>
    <property type="evidence" value="ECO:0007669"/>
    <property type="project" value="UniProtKB-SubCell"/>
</dbReference>
<comment type="similarity">
    <text evidence="2 10">Belongs to the GSP M family.</text>
</comment>
<keyword evidence="9 10" id="KW-0472">Membrane</keyword>
<keyword evidence="13" id="KW-1185">Reference proteome</keyword>
<dbReference type="SUPFAM" id="SSF103054">
    <property type="entry name" value="General secretion pathway protein M, EpsM"/>
    <property type="match status" value="1"/>
</dbReference>
<dbReference type="RefSeq" id="WP_007642736.1">
    <property type="nucleotide sequence ID" value="NC_020514.1"/>
</dbReference>
<dbReference type="GO" id="GO:0015627">
    <property type="term" value="C:type II protein secretion system complex"/>
    <property type="evidence" value="ECO:0007669"/>
    <property type="project" value="InterPro"/>
</dbReference>
<evidence type="ECO:0000256" key="10">
    <source>
        <dbReference type="PIRNR" id="PIRNR006291"/>
    </source>
</evidence>
<evidence type="ECO:0000256" key="6">
    <source>
        <dbReference type="ARBA" id="ARBA00022692"/>
    </source>
</evidence>
<evidence type="ECO:0000313" key="12">
    <source>
        <dbReference type="EMBL" id="AGH47572.1"/>
    </source>
</evidence>
<dbReference type="OrthoDB" id="6624834at2"/>